<organism evidence="3 4">
    <name type="scientific">Flavobacterium suzhouense</name>
    <dbReference type="NCBI Taxonomy" id="1529638"/>
    <lineage>
        <taxon>Bacteria</taxon>
        <taxon>Pseudomonadati</taxon>
        <taxon>Bacteroidota</taxon>
        <taxon>Flavobacteriia</taxon>
        <taxon>Flavobacteriales</taxon>
        <taxon>Flavobacteriaceae</taxon>
        <taxon>Flavobacterium</taxon>
    </lineage>
</organism>
<feature type="domain" description="Antitoxin Xre/MbcA/ParS-like toxin-binding" evidence="1">
    <location>
        <begin position="91"/>
        <end position="139"/>
    </location>
</feature>
<feature type="domain" description="Antitoxin Xre-like helix-turn-helix" evidence="2">
    <location>
        <begin position="24"/>
        <end position="84"/>
    </location>
</feature>
<dbReference type="Pfam" id="PF09722">
    <property type="entry name" value="Xre_MbcA_ParS_C"/>
    <property type="match status" value="1"/>
</dbReference>
<comment type="caution">
    <text evidence="3">The sequence shown here is derived from an EMBL/GenBank/DDBJ whole genome shotgun (WGS) entry which is preliminary data.</text>
</comment>
<evidence type="ECO:0000259" key="2">
    <source>
        <dbReference type="Pfam" id="PF20432"/>
    </source>
</evidence>
<dbReference type="InterPro" id="IPR011979">
    <property type="entry name" value="Antitox_Xre"/>
</dbReference>
<dbReference type="InterPro" id="IPR046847">
    <property type="entry name" value="Xre-like_HTH"/>
</dbReference>
<dbReference type="EMBL" id="JBHUMD010000005">
    <property type="protein sequence ID" value="MFD2601182.1"/>
    <property type="molecule type" value="Genomic_DNA"/>
</dbReference>
<dbReference type="InterPro" id="IPR024467">
    <property type="entry name" value="Xre/MbcA/ParS-like_toxin-bd"/>
</dbReference>
<accession>A0ABW5NQ49</accession>
<dbReference type="Proteomes" id="UP001597480">
    <property type="component" value="Unassembled WGS sequence"/>
</dbReference>
<name>A0ABW5NQ49_9FLAO</name>
<evidence type="ECO:0000313" key="3">
    <source>
        <dbReference type="EMBL" id="MFD2601182.1"/>
    </source>
</evidence>
<proteinExistence type="predicted"/>
<keyword evidence="4" id="KW-1185">Reference proteome</keyword>
<evidence type="ECO:0000259" key="1">
    <source>
        <dbReference type="Pfam" id="PF09722"/>
    </source>
</evidence>
<sequence>MEAIDLFSNNISYNAIDDKNIMSLISLVRQGIQFPVFVNFMEKSPFDLAEWSGFLHVSERTMQRYKKEERTFDALQSEKIVEIALLYKKGIEVFGNSHNFDTWLNTQNLALGKIKPKELFDSSFGIGLLKDELIRIEHGVLA</sequence>
<reference evidence="4" key="1">
    <citation type="journal article" date="2019" name="Int. J. Syst. Evol. Microbiol.">
        <title>The Global Catalogue of Microorganisms (GCM) 10K type strain sequencing project: providing services to taxonomists for standard genome sequencing and annotation.</title>
        <authorList>
            <consortium name="The Broad Institute Genomics Platform"/>
            <consortium name="The Broad Institute Genome Sequencing Center for Infectious Disease"/>
            <person name="Wu L."/>
            <person name="Ma J."/>
        </authorList>
    </citation>
    <scope>NUCLEOTIDE SEQUENCE [LARGE SCALE GENOMIC DNA]</scope>
    <source>
        <strain evidence="4">KCTC 42107</strain>
    </source>
</reference>
<dbReference type="RefSeq" id="WP_114757383.1">
    <property type="nucleotide sequence ID" value="NZ_JBHUMD010000005.1"/>
</dbReference>
<dbReference type="NCBIfam" id="TIGR02293">
    <property type="entry name" value="TAS_TIGR02293"/>
    <property type="match status" value="1"/>
</dbReference>
<gene>
    <name evidence="3" type="ORF">ACFSR3_03875</name>
</gene>
<evidence type="ECO:0000313" key="4">
    <source>
        <dbReference type="Proteomes" id="UP001597480"/>
    </source>
</evidence>
<dbReference type="Pfam" id="PF20432">
    <property type="entry name" value="Xre-like-HTH"/>
    <property type="match status" value="1"/>
</dbReference>
<protein>
    <submittedName>
        <fullName evidence="3">Antitoxin Xre-like helix-turn-helix domain-containing protein</fullName>
    </submittedName>
</protein>